<organism evidence="2 3">
    <name type="scientific">Thermaurantimonas aggregans</name>
    <dbReference type="NCBI Taxonomy" id="2173829"/>
    <lineage>
        <taxon>Bacteria</taxon>
        <taxon>Pseudomonadati</taxon>
        <taxon>Bacteroidota</taxon>
        <taxon>Flavobacteriia</taxon>
        <taxon>Flavobacteriales</taxon>
        <taxon>Schleiferiaceae</taxon>
        <taxon>Thermaurantimonas</taxon>
    </lineage>
</organism>
<name>A0A401XK96_9FLAO</name>
<keyword evidence="3" id="KW-1185">Reference proteome</keyword>
<evidence type="ECO:0000313" key="2">
    <source>
        <dbReference type="EMBL" id="GCD77439.1"/>
    </source>
</evidence>
<dbReference type="AlphaFoldDB" id="A0A401XK96"/>
<feature type="domain" description="Organic solvent tolerance-like N-terminal" evidence="1">
    <location>
        <begin position="48"/>
        <end position="188"/>
    </location>
</feature>
<dbReference type="RefSeq" id="WP_160160518.1">
    <property type="nucleotide sequence ID" value="NZ_BHZE01000007.1"/>
</dbReference>
<proteinExistence type="predicted"/>
<gene>
    <name evidence="2" type="ORF">JCM31826_09210</name>
</gene>
<reference evidence="2 3" key="1">
    <citation type="submission" date="2018-11" db="EMBL/GenBank/DDBJ databases">
        <title>Schleiferia aggregans sp. nov., a moderately thermophilic heterotrophic bacterium isolated from microbial mats at a terrestrial hot spring.</title>
        <authorList>
            <person name="Iino T."/>
            <person name="Ohkuma M."/>
            <person name="Haruta S."/>
        </authorList>
    </citation>
    <scope>NUCLEOTIDE SEQUENCE [LARGE SCALE GENOMIC DNA]</scope>
    <source>
        <strain evidence="2 3">LA</strain>
    </source>
</reference>
<comment type="caution">
    <text evidence="2">The sequence shown here is derived from an EMBL/GenBank/DDBJ whole genome shotgun (WGS) entry which is preliminary data.</text>
</comment>
<sequence length="512" mass="59067">MHLARFFKVDSFRHVAGYILVFAVAIFNPAHGQSGKLIRILNSDRATGSRDVSYLAGNVVFEHEGARMYCDSAVRYLQRNIIQTFGNIQLNQGDSLLMSAKAMEYNGNTRIAKARGDVVLSDREMTLQTQAIELNRNTNTAYYTSSGTITNDENTLTSQIGMYYADLKMFSFKKNVRLHNPRYRMECDTLQYYTTSRVALFRGPSHIYSDSGYIYCENGLYNTVTDEAAFNRNAIVRQKNIEMRGDSLYYNQRKDIGRSFGNIRLTDTTEKFTIIGQYGEYFGEPNERMLVTKQALFLSYADQDTLYVAGDTIRSIRLDSTGHRDMYVYPNTKLYRSDVQGRADSLRYTTVDSAFYLMGDPVLWSDTMQITGRLIVLTLRSNEPDSLFVRDNAFILITENDTFYNQIRGRDMEGKFIDRKLYQILVRGNGQTVYYAKEDDGTYVGINRADCSNILIDFEENKVKEIKFITKPEARLIPLGKESDEDIRLKNFKDRFSEKPPLEFFKNRIRIQ</sequence>
<protein>
    <recommendedName>
        <fullName evidence="1">Organic solvent tolerance-like N-terminal domain-containing protein</fullName>
    </recommendedName>
</protein>
<dbReference type="InterPro" id="IPR005653">
    <property type="entry name" value="OstA-like_N"/>
</dbReference>
<dbReference type="Gene3D" id="2.60.450.10">
    <property type="entry name" value="Lipopolysaccharide (LPS) transport protein A like domain"/>
    <property type="match status" value="2"/>
</dbReference>
<dbReference type="OrthoDB" id="9805931at2"/>
<evidence type="ECO:0000313" key="3">
    <source>
        <dbReference type="Proteomes" id="UP000286715"/>
    </source>
</evidence>
<dbReference type="Proteomes" id="UP000286715">
    <property type="component" value="Unassembled WGS sequence"/>
</dbReference>
<dbReference type="EMBL" id="BHZE01000007">
    <property type="protein sequence ID" value="GCD77439.1"/>
    <property type="molecule type" value="Genomic_DNA"/>
</dbReference>
<dbReference type="Pfam" id="PF13100">
    <property type="entry name" value="OstA_2"/>
    <property type="match status" value="1"/>
</dbReference>
<accession>A0A401XK96</accession>
<evidence type="ECO:0000259" key="1">
    <source>
        <dbReference type="Pfam" id="PF13100"/>
    </source>
</evidence>